<accession>A0A256FBH5</accession>
<sequence length="289" mass="31601">MRRGWVCTLALCVGMSVPNGVHAADIFVENSGLSDRQMVASSYSGWYLRGDIGYTAKSNSGGDWSFWNQYAPPYRGVDDTFNYDNISLKGGVSYAVGVGYRINEMLRSDLSLDYLRAGINGRTACPSYIKSSKGFNPVEDNCHYEDNSSANIWTAMANAYVDLPKINKAITPYLGAGIGAAYVKYDTWNTAEICNGCTYTSEKPGLDSWRFAMGLMAGLSYDLNDQFKLDLGYRYLRVNGGNAYGYDAADRSSVPFNDGVTGPGASGAQAKDNGFNLHTVRVGLRYEIQ</sequence>
<dbReference type="Gene3D" id="2.40.160.20">
    <property type="match status" value="1"/>
</dbReference>
<dbReference type="InterPro" id="IPR011250">
    <property type="entry name" value="OMP/PagP_B-barrel"/>
</dbReference>
<proteinExistence type="predicted"/>
<organism evidence="4 5">
    <name type="scientific">Brucella thiophenivorans</name>
    <dbReference type="NCBI Taxonomy" id="571255"/>
    <lineage>
        <taxon>Bacteria</taxon>
        <taxon>Pseudomonadati</taxon>
        <taxon>Pseudomonadota</taxon>
        <taxon>Alphaproteobacteria</taxon>
        <taxon>Hyphomicrobiales</taxon>
        <taxon>Brucellaceae</taxon>
        <taxon>Brucella/Ochrobactrum group</taxon>
        <taxon>Brucella</taxon>
    </lineage>
</organism>
<feature type="domain" description="Outer membrane protein beta-barrel" evidence="3">
    <location>
        <begin position="37"/>
        <end position="246"/>
    </location>
</feature>
<evidence type="ECO:0000259" key="3">
    <source>
        <dbReference type="Pfam" id="PF13505"/>
    </source>
</evidence>
<keyword evidence="5" id="KW-1185">Reference proteome</keyword>
<reference evidence="4 5" key="1">
    <citation type="submission" date="2017-07" db="EMBL/GenBank/DDBJ databases">
        <title>Phylogenetic study on the rhizospheric bacterium Ochrobactrum sp. A44.</title>
        <authorList>
            <person name="Krzyzanowska D.M."/>
            <person name="Ossowicki A."/>
            <person name="Rajewska M."/>
            <person name="Maciag T."/>
            <person name="Kaczynski Z."/>
            <person name="Czerwicka M."/>
            <person name="Jafra S."/>
        </authorList>
    </citation>
    <scope>NUCLEOTIDE SEQUENCE [LARGE SCALE GENOMIC DNA]</scope>
    <source>
        <strain evidence="4 5">DSM 7216</strain>
    </source>
</reference>
<evidence type="ECO:0000256" key="1">
    <source>
        <dbReference type="ARBA" id="ARBA00022729"/>
    </source>
</evidence>
<dbReference type="InterPro" id="IPR027385">
    <property type="entry name" value="Beta-barrel_OMP"/>
</dbReference>
<feature type="chain" id="PRO_5012807171" evidence="2">
    <location>
        <begin position="24"/>
        <end position="289"/>
    </location>
</feature>
<dbReference type="SUPFAM" id="SSF56925">
    <property type="entry name" value="OMPA-like"/>
    <property type="match status" value="1"/>
</dbReference>
<comment type="caution">
    <text evidence="4">The sequence shown here is derived from an EMBL/GenBank/DDBJ whole genome shotgun (WGS) entry which is preliminary data.</text>
</comment>
<protein>
    <submittedName>
        <fullName evidence="4">Outer membrane insertion C-terminal signal domain protein</fullName>
    </submittedName>
</protein>
<name>A0A256FBH5_9HYPH</name>
<keyword evidence="1 2" id="KW-0732">Signal</keyword>
<dbReference type="AlphaFoldDB" id="A0A256FBH5"/>
<feature type="signal peptide" evidence="2">
    <location>
        <begin position="1"/>
        <end position="23"/>
    </location>
</feature>
<gene>
    <name evidence="4" type="ORF">CEV31_3633</name>
</gene>
<evidence type="ECO:0000313" key="4">
    <source>
        <dbReference type="EMBL" id="OYR12227.1"/>
    </source>
</evidence>
<dbReference type="EMBL" id="NNRJ01000057">
    <property type="protein sequence ID" value="OYR12227.1"/>
    <property type="molecule type" value="Genomic_DNA"/>
</dbReference>
<evidence type="ECO:0000313" key="5">
    <source>
        <dbReference type="Proteomes" id="UP000215590"/>
    </source>
</evidence>
<dbReference type="Pfam" id="PF13505">
    <property type="entry name" value="OMP_b-brl"/>
    <property type="match status" value="1"/>
</dbReference>
<evidence type="ECO:0000256" key="2">
    <source>
        <dbReference type="SAM" id="SignalP"/>
    </source>
</evidence>
<dbReference type="Proteomes" id="UP000215590">
    <property type="component" value="Unassembled WGS sequence"/>
</dbReference>